<proteinExistence type="predicted"/>
<evidence type="ECO:0000313" key="3">
    <source>
        <dbReference type="Proteomes" id="UP000244128"/>
    </source>
</evidence>
<evidence type="ECO:0000313" key="2">
    <source>
        <dbReference type="EMBL" id="PTQ76736.1"/>
    </source>
</evidence>
<evidence type="ECO:0000256" key="1">
    <source>
        <dbReference type="SAM" id="Phobius"/>
    </source>
</evidence>
<keyword evidence="1" id="KW-0472">Membrane</keyword>
<protein>
    <recommendedName>
        <fullName evidence="4">Transmembrane protein</fullName>
    </recommendedName>
</protein>
<dbReference type="EMBL" id="QAOI01000014">
    <property type="protein sequence ID" value="PTQ76736.1"/>
    <property type="molecule type" value="Genomic_DNA"/>
</dbReference>
<dbReference type="Proteomes" id="UP000244128">
    <property type="component" value="Unassembled WGS sequence"/>
</dbReference>
<evidence type="ECO:0008006" key="4">
    <source>
        <dbReference type="Google" id="ProtNLM"/>
    </source>
</evidence>
<accession>A0A2T5HYU0</accession>
<keyword evidence="1" id="KW-0812">Transmembrane</keyword>
<organism evidence="2 3">
    <name type="scientific">Nitrosomonas oligotropha</name>
    <dbReference type="NCBI Taxonomy" id="42354"/>
    <lineage>
        <taxon>Bacteria</taxon>
        <taxon>Pseudomonadati</taxon>
        <taxon>Pseudomonadota</taxon>
        <taxon>Betaproteobacteria</taxon>
        <taxon>Nitrosomonadales</taxon>
        <taxon>Nitrosomonadaceae</taxon>
        <taxon>Nitrosomonas</taxon>
    </lineage>
</organism>
<gene>
    <name evidence="2" type="ORF">C8R26_11455</name>
</gene>
<feature type="transmembrane region" description="Helical" evidence="1">
    <location>
        <begin position="7"/>
        <end position="26"/>
    </location>
</feature>
<dbReference type="AlphaFoldDB" id="A0A2T5HYU0"/>
<reference evidence="2 3" key="1">
    <citation type="submission" date="2018-04" db="EMBL/GenBank/DDBJ databases">
        <title>Active sludge and wastewater microbial communities from Klosterneuburg, Austria.</title>
        <authorList>
            <person name="Wagner M."/>
        </authorList>
    </citation>
    <scope>NUCLEOTIDE SEQUENCE [LARGE SCALE GENOMIC DNA]</scope>
    <source>
        <strain evidence="2 3">Nm49</strain>
    </source>
</reference>
<sequence>MNGWIRLWIVTACLGFCITAIFVWYFKTEPEAIPHENEFIDSLREEEKKFICSGSKYINNCKDQNKIDVRMPNDFIITFVEDREESQAAAHAYWAKVEKKALRIQLDFALKGFMVWLSSTLAILIFGYGIAWIRAGFQNHKS</sequence>
<name>A0A2T5HYU0_9PROT</name>
<comment type="caution">
    <text evidence="2">The sequence shown here is derived from an EMBL/GenBank/DDBJ whole genome shotgun (WGS) entry which is preliminary data.</text>
</comment>
<keyword evidence="1" id="KW-1133">Transmembrane helix</keyword>
<feature type="transmembrane region" description="Helical" evidence="1">
    <location>
        <begin position="113"/>
        <end position="133"/>
    </location>
</feature>
<dbReference type="RefSeq" id="WP_107803526.1">
    <property type="nucleotide sequence ID" value="NZ_QAOI01000014.1"/>
</dbReference>